<keyword evidence="2" id="KW-1185">Reference proteome</keyword>
<organism evidence="1 2">
    <name type="scientific">Hymenobacter yonginensis</name>
    <dbReference type="NCBI Taxonomy" id="748197"/>
    <lineage>
        <taxon>Bacteria</taxon>
        <taxon>Pseudomonadati</taxon>
        <taxon>Bacteroidota</taxon>
        <taxon>Cytophagia</taxon>
        <taxon>Cytophagales</taxon>
        <taxon>Hymenobacteraceae</taxon>
        <taxon>Hymenobacter</taxon>
    </lineage>
</organism>
<reference evidence="1 2" key="1">
    <citation type="journal article" date="2011" name="Int. J. Syst. Evol. Microbiol.">
        <title>Hymenobacter yonginensis sp. nov., isolated from a mesotrophic artificial lake.</title>
        <authorList>
            <person name="Joung Y."/>
            <person name="Cho S.H."/>
            <person name="Kim H."/>
            <person name="Kim S.B."/>
            <person name="Joh K."/>
        </authorList>
    </citation>
    <scope>NUCLEOTIDE SEQUENCE [LARGE SCALE GENOMIC DNA]</scope>
    <source>
        <strain evidence="1 2">KCTC 22745</strain>
    </source>
</reference>
<dbReference type="EMBL" id="CP115396">
    <property type="protein sequence ID" value="WBO84282.1"/>
    <property type="molecule type" value="Genomic_DNA"/>
</dbReference>
<protein>
    <submittedName>
        <fullName evidence="1">Uncharacterized protein</fullName>
    </submittedName>
</protein>
<name>A0ABY7PMT7_9BACT</name>
<accession>A0ABY7PMT7</accession>
<evidence type="ECO:0000313" key="1">
    <source>
        <dbReference type="EMBL" id="WBO84282.1"/>
    </source>
</evidence>
<evidence type="ECO:0000313" key="2">
    <source>
        <dbReference type="Proteomes" id="UP001211872"/>
    </source>
</evidence>
<proteinExistence type="predicted"/>
<dbReference type="Proteomes" id="UP001211872">
    <property type="component" value="Chromosome"/>
</dbReference>
<sequence>MPTPDNLQIKLSDADLKKITDALDALDAALAPVLITLTGTEIKRLPKASDASLPFIQQALDLAEQQPQFAPGYVDIPGLRLDLAAWQQLQRVARRLEPLASNLASTNIKLGSEAYVTALAFYSSVQQAAKQGVSGAQEARDTLKTRFEQSAAKKAAKAARPA</sequence>
<gene>
    <name evidence="1" type="ORF">O9Z63_18160</name>
</gene>
<dbReference type="RefSeq" id="WP_270126797.1">
    <property type="nucleotide sequence ID" value="NZ_CP115396.1"/>
</dbReference>